<dbReference type="InterPro" id="IPR051788">
    <property type="entry name" value="MFS_Transporter"/>
</dbReference>
<feature type="transmembrane region" description="Helical" evidence="6">
    <location>
        <begin position="422"/>
        <end position="443"/>
    </location>
</feature>
<dbReference type="CDD" id="cd17393">
    <property type="entry name" value="MFS_MosC_like"/>
    <property type="match status" value="1"/>
</dbReference>
<comment type="caution">
    <text evidence="8">The sequence shown here is derived from an EMBL/GenBank/DDBJ whole genome shotgun (WGS) entry which is preliminary data.</text>
</comment>
<proteinExistence type="predicted"/>
<dbReference type="Proteomes" id="UP001597294">
    <property type="component" value="Unassembled WGS sequence"/>
</dbReference>
<feature type="compositionally biased region" description="Polar residues" evidence="5">
    <location>
        <begin position="227"/>
        <end position="249"/>
    </location>
</feature>
<dbReference type="InterPro" id="IPR020846">
    <property type="entry name" value="MFS_dom"/>
</dbReference>
<feature type="transmembrane region" description="Helical" evidence="6">
    <location>
        <begin position="44"/>
        <end position="65"/>
    </location>
</feature>
<feature type="transmembrane region" description="Helical" evidence="6">
    <location>
        <begin position="359"/>
        <end position="380"/>
    </location>
</feature>
<feature type="region of interest" description="Disordered" evidence="5">
    <location>
        <begin position="1"/>
        <end position="28"/>
    </location>
</feature>
<dbReference type="Pfam" id="PF07690">
    <property type="entry name" value="MFS_1"/>
    <property type="match status" value="1"/>
</dbReference>
<feature type="transmembrane region" description="Helical" evidence="6">
    <location>
        <begin position="295"/>
        <end position="320"/>
    </location>
</feature>
<dbReference type="Gene3D" id="1.20.1250.20">
    <property type="entry name" value="MFS general substrate transporter like domains"/>
    <property type="match status" value="2"/>
</dbReference>
<gene>
    <name evidence="8" type="ORF">ACFSKO_09165</name>
</gene>
<keyword evidence="9" id="KW-1185">Reference proteome</keyword>
<dbReference type="InterPro" id="IPR036259">
    <property type="entry name" value="MFS_trans_sf"/>
</dbReference>
<evidence type="ECO:0000256" key="4">
    <source>
        <dbReference type="ARBA" id="ARBA00023136"/>
    </source>
</evidence>
<evidence type="ECO:0000256" key="3">
    <source>
        <dbReference type="ARBA" id="ARBA00022989"/>
    </source>
</evidence>
<evidence type="ECO:0000256" key="5">
    <source>
        <dbReference type="SAM" id="MobiDB-lite"/>
    </source>
</evidence>
<comment type="subcellular location">
    <subcellularLocation>
        <location evidence="1">Membrane</location>
        <topology evidence="1">Multi-pass membrane protein</topology>
    </subcellularLocation>
</comment>
<evidence type="ECO:0000259" key="7">
    <source>
        <dbReference type="PROSITE" id="PS50850"/>
    </source>
</evidence>
<evidence type="ECO:0000313" key="8">
    <source>
        <dbReference type="EMBL" id="MFD2205779.1"/>
    </source>
</evidence>
<evidence type="ECO:0000256" key="1">
    <source>
        <dbReference type="ARBA" id="ARBA00004141"/>
    </source>
</evidence>
<keyword evidence="4 6" id="KW-0472">Membrane</keyword>
<feature type="transmembrane region" description="Helical" evidence="6">
    <location>
        <begin position="197"/>
        <end position="216"/>
    </location>
</feature>
<dbReference type="InterPro" id="IPR011701">
    <property type="entry name" value="MFS"/>
</dbReference>
<dbReference type="SUPFAM" id="SSF103473">
    <property type="entry name" value="MFS general substrate transporter"/>
    <property type="match status" value="1"/>
</dbReference>
<feature type="transmembrane region" description="Helical" evidence="6">
    <location>
        <begin position="77"/>
        <end position="95"/>
    </location>
</feature>
<feature type="region of interest" description="Disordered" evidence="5">
    <location>
        <begin position="227"/>
        <end position="258"/>
    </location>
</feature>
<name>A0ABW5BJM9_9PROT</name>
<dbReference type="PANTHER" id="PTHR23514:SF13">
    <property type="entry name" value="INNER MEMBRANE PROTEIN YBJJ"/>
    <property type="match status" value="1"/>
</dbReference>
<dbReference type="EMBL" id="JBHUII010000004">
    <property type="protein sequence ID" value="MFD2205779.1"/>
    <property type="molecule type" value="Genomic_DNA"/>
</dbReference>
<reference evidence="9" key="1">
    <citation type="journal article" date="2019" name="Int. J. Syst. Evol. Microbiol.">
        <title>The Global Catalogue of Microorganisms (GCM) 10K type strain sequencing project: providing services to taxonomists for standard genome sequencing and annotation.</title>
        <authorList>
            <consortium name="The Broad Institute Genomics Platform"/>
            <consortium name="The Broad Institute Genome Sequencing Center for Infectious Disease"/>
            <person name="Wu L."/>
            <person name="Ma J."/>
        </authorList>
    </citation>
    <scope>NUCLEOTIDE SEQUENCE [LARGE SCALE GENOMIC DNA]</scope>
    <source>
        <strain evidence="9">CGMCC 4.7192</strain>
    </source>
</reference>
<dbReference type="PANTHER" id="PTHR23514">
    <property type="entry name" value="BYPASS OF STOP CODON PROTEIN 6"/>
    <property type="match status" value="1"/>
</dbReference>
<evidence type="ECO:0000256" key="2">
    <source>
        <dbReference type="ARBA" id="ARBA00022692"/>
    </source>
</evidence>
<accession>A0ABW5BJM9</accession>
<evidence type="ECO:0000256" key="6">
    <source>
        <dbReference type="SAM" id="Phobius"/>
    </source>
</evidence>
<feature type="transmembrane region" description="Helical" evidence="6">
    <location>
        <begin position="392"/>
        <end position="416"/>
    </location>
</feature>
<keyword evidence="3 6" id="KW-1133">Transmembrane helix</keyword>
<dbReference type="RefSeq" id="WP_380250719.1">
    <property type="nucleotide sequence ID" value="NZ_JBHUII010000004.1"/>
</dbReference>
<evidence type="ECO:0000313" key="9">
    <source>
        <dbReference type="Proteomes" id="UP001597294"/>
    </source>
</evidence>
<organism evidence="8 9">
    <name type="scientific">Kiloniella antarctica</name>
    <dbReference type="NCBI Taxonomy" id="1550907"/>
    <lineage>
        <taxon>Bacteria</taxon>
        <taxon>Pseudomonadati</taxon>
        <taxon>Pseudomonadota</taxon>
        <taxon>Alphaproteobacteria</taxon>
        <taxon>Rhodospirillales</taxon>
        <taxon>Kiloniellaceae</taxon>
        <taxon>Kiloniella</taxon>
    </lineage>
</organism>
<feature type="transmembrane region" description="Helical" evidence="6">
    <location>
        <begin position="269"/>
        <end position="289"/>
    </location>
</feature>
<feature type="transmembrane region" description="Helical" evidence="6">
    <location>
        <begin position="170"/>
        <end position="191"/>
    </location>
</feature>
<keyword evidence="2 6" id="KW-0812">Transmembrane</keyword>
<feature type="domain" description="Major facilitator superfamily (MFS) profile" evidence="7">
    <location>
        <begin position="270"/>
        <end position="454"/>
    </location>
</feature>
<dbReference type="PROSITE" id="PS50850">
    <property type="entry name" value="MFS"/>
    <property type="match status" value="1"/>
</dbReference>
<protein>
    <submittedName>
        <fullName evidence="8">MFS transporter</fullName>
    </submittedName>
</protein>
<feature type="compositionally biased region" description="Polar residues" evidence="5">
    <location>
        <begin position="1"/>
        <end position="26"/>
    </location>
</feature>
<sequence>MSDKTSSNGSDKTSSNGSDKTSSNGSEYHLTKDIKPGFWSPRKAVAAMFILNGGLYGCWAARIPSIQQYFDLSPGDLGLFLLLLAGGAIAAFPLSGALSDRFGPAKITLVCALVYCPALVMIGYSANLGFLALSIFFFGAGHGAMDVAMNGWAAEVERGYGRSIMSSFHALFSVGAGIGAGFGAFAAWQAVSYSAQFAGFALLLAPLIWFAARPLLTGKFKTSQANSTGYSQVENGPKTNAQQETNVPQKTDDGQGAARNKPKLVLPKGALLVVALVAFSCAVGEGAMADWSAVFLASVIFASEGQAALGFTVFSIAMVAMRFAGDGIITRFGPVNTLRFCGGAALVGSVITATTTGLWAGYVGLALMGVGYSIVFPLVFSRAANSSQLSPGVAIASVAIFGYGGLLLGPPLIGFVAEISSLRFSFGIFVLLSLVLIIGAVAFRPKVSRKAMVP</sequence>
<feature type="transmembrane region" description="Helical" evidence="6">
    <location>
        <begin position="332"/>
        <end position="353"/>
    </location>
</feature>